<keyword evidence="3" id="KW-0732">Signal</keyword>
<dbReference type="InterPro" id="IPR040234">
    <property type="entry name" value="QC/QCL"/>
</dbReference>
<evidence type="ECO:0000256" key="2">
    <source>
        <dbReference type="ARBA" id="ARBA00023315"/>
    </source>
</evidence>
<feature type="chain" id="PRO_5041477846" description="Peptide hydrolase" evidence="3">
    <location>
        <begin position="26"/>
        <end position="372"/>
    </location>
</feature>
<evidence type="ECO:0000259" key="4">
    <source>
        <dbReference type="Pfam" id="PF04389"/>
    </source>
</evidence>
<dbReference type="GO" id="GO:0008233">
    <property type="term" value="F:peptidase activity"/>
    <property type="evidence" value="ECO:0007669"/>
    <property type="project" value="UniProtKB-KW"/>
</dbReference>
<keyword evidence="3" id="KW-0862">Zinc</keyword>
<sequence length="372" mass="41380">MFLPLPTTLLTTITSILLLTPPTTPYKPLSPSFLRAIPSPAHTLDAHNSTLLSPLLIPRVPGTPGQTTAQNHLSTFFRTHLPTWTLTWQNSTSTTPLSAGAQVPFANLIARREPPWVSEGQANYLTLAAHYDSKFFAADEGTFVGATDSAAPCAMLLHIARVLEPHLARMYEEMSALGEGGEVDMDMGVQMLFLDGEEAWGEWSGEDSLYGSRALATHWQSHPNPLPQTSKFYKNQTPLSQISLFLLLDLLGSANPTVPSYYPTTHWAYLHLSRLETRLRSLNLLESNPPTPFLPDVNMTMGTNGVEDDHLPFLQRGVEVLHVIPNPFPEVWHTVRDDGGHLDGRTVRDWARILGAFALEWLDMMEVWDEPE</sequence>
<dbReference type="CDD" id="cd03880">
    <property type="entry name" value="M28_QC_like"/>
    <property type="match status" value="1"/>
</dbReference>
<feature type="signal peptide" evidence="3">
    <location>
        <begin position="1"/>
        <end position="25"/>
    </location>
</feature>
<dbReference type="InterPro" id="IPR007484">
    <property type="entry name" value="Peptidase_M28"/>
</dbReference>
<dbReference type="PANTHER" id="PTHR12283:SF2">
    <property type="entry name" value="PEPTIDE HYDROLASE"/>
    <property type="match status" value="1"/>
</dbReference>
<evidence type="ECO:0000313" key="6">
    <source>
        <dbReference type="Proteomes" id="UP000249757"/>
    </source>
</evidence>
<dbReference type="SUPFAM" id="SSF53187">
    <property type="entry name" value="Zn-dependent exopeptidases"/>
    <property type="match status" value="1"/>
</dbReference>
<evidence type="ECO:0000256" key="1">
    <source>
        <dbReference type="ARBA" id="ARBA00022679"/>
    </source>
</evidence>
<protein>
    <recommendedName>
        <fullName evidence="3">Peptide hydrolase</fullName>
        <ecNumber evidence="3">3.4.-.-</ecNumber>
    </recommendedName>
</protein>
<dbReference type="OrthoDB" id="3907302at2759"/>
<accession>A0A2W1ECL2</accession>
<evidence type="ECO:0000313" key="5">
    <source>
        <dbReference type="EMBL" id="KAI1508437.1"/>
    </source>
</evidence>
<dbReference type="GO" id="GO:0016603">
    <property type="term" value="F:glutaminyl-peptide cyclotransferase activity"/>
    <property type="evidence" value="ECO:0007669"/>
    <property type="project" value="InterPro"/>
</dbReference>
<comment type="similarity">
    <text evidence="3">Belongs to the peptidase M28 family.</text>
</comment>
<gene>
    <name evidence="5" type="ORF">Ptr86124_012659</name>
</gene>
<reference evidence="6" key="1">
    <citation type="journal article" date="2022" name="Microb. Genom.">
        <title>A global pangenome for the wheat fungal pathogen Pyrenophora tritici-repentis and prediction of effector protein structural homology.</title>
        <authorList>
            <person name="Moolhuijzen P.M."/>
            <person name="See P.T."/>
            <person name="Shi G."/>
            <person name="Powell H.R."/>
            <person name="Cockram J."/>
            <person name="Jorgensen L.N."/>
            <person name="Benslimane H."/>
            <person name="Strelkov S.E."/>
            <person name="Turner J."/>
            <person name="Liu Z."/>
            <person name="Moffat C.S."/>
        </authorList>
    </citation>
    <scope>NUCLEOTIDE SEQUENCE [LARGE SCALE GENOMIC DNA]</scope>
</reference>
<dbReference type="GO" id="GO:0006508">
    <property type="term" value="P:proteolysis"/>
    <property type="evidence" value="ECO:0007669"/>
    <property type="project" value="UniProtKB-KW"/>
</dbReference>
<keyword evidence="6" id="KW-1185">Reference proteome</keyword>
<dbReference type="Gene3D" id="3.40.630.10">
    <property type="entry name" value="Zn peptidases"/>
    <property type="match status" value="1"/>
</dbReference>
<dbReference type="GO" id="GO:0008270">
    <property type="term" value="F:zinc ion binding"/>
    <property type="evidence" value="ECO:0007669"/>
    <property type="project" value="TreeGrafter"/>
</dbReference>
<dbReference type="EMBL" id="NRDI02000026">
    <property type="protein sequence ID" value="KAI1508437.1"/>
    <property type="molecule type" value="Genomic_DNA"/>
</dbReference>
<dbReference type="OMA" id="TPFPSFW"/>
<dbReference type="Proteomes" id="UP000249757">
    <property type="component" value="Unassembled WGS sequence"/>
</dbReference>
<comment type="caution">
    <text evidence="5">The sequence shown here is derived from an EMBL/GenBank/DDBJ whole genome shotgun (WGS) entry which is preliminary data.</text>
</comment>
<dbReference type="EC" id="3.4.-.-" evidence="3"/>
<keyword evidence="3" id="KW-0479">Metal-binding</keyword>
<organism evidence="5 6">
    <name type="scientific">Pyrenophora tritici-repentis</name>
    <dbReference type="NCBI Taxonomy" id="45151"/>
    <lineage>
        <taxon>Eukaryota</taxon>
        <taxon>Fungi</taxon>
        <taxon>Dikarya</taxon>
        <taxon>Ascomycota</taxon>
        <taxon>Pezizomycotina</taxon>
        <taxon>Dothideomycetes</taxon>
        <taxon>Pleosporomycetidae</taxon>
        <taxon>Pleosporales</taxon>
        <taxon>Pleosporineae</taxon>
        <taxon>Pleosporaceae</taxon>
        <taxon>Pyrenophora</taxon>
    </lineage>
</organism>
<feature type="domain" description="Peptidase M28" evidence="4">
    <location>
        <begin position="120"/>
        <end position="357"/>
    </location>
</feature>
<dbReference type="Pfam" id="PF04389">
    <property type="entry name" value="Peptidase_M28"/>
    <property type="match status" value="1"/>
</dbReference>
<keyword evidence="2" id="KW-0012">Acyltransferase</keyword>
<dbReference type="PANTHER" id="PTHR12283">
    <property type="entry name" value="GLUTAMINYL-PEPTIDE CYCLOTRANSFERASE"/>
    <property type="match status" value="1"/>
</dbReference>
<dbReference type="AlphaFoldDB" id="A0A2W1ECL2"/>
<evidence type="ECO:0000256" key="3">
    <source>
        <dbReference type="RuleBase" id="RU361240"/>
    </source>
</evidence>
<name>A0A2W1ECL2_9PLEO</name>
<keyword evidence="1" id="KW-0808">Transferase</keyword>
<dbReference type="InterPro" id="IPR037457">
    <property type="entry name" value="M28_QC"/>
</dbReference>
<keyword evidence="3" id="KW-0645">Protease</keyword>
<keyword evidence="3 5" id="KW-0378">Hydrolase</keyword>
<proteinExistence type="inferred from homology"/>